<comment type="caution">
    <text evidence="6">The sequence shown here is derived from an EMBL/GenBank/DDBJ whole genome shotgun (WGS) entry which is preliminary data.</text>
</comment>
<dbReference type="RefSeq" id="WP_390330514.1">
    <property type="nucleotide sequence ID" value="NZ_JBHRTP010000002.1"/>
</dbReference>
<dbReference type="PANTHER" id="PTHR35894:SF5">
    <property type="entry name" value="MU-LIKE PROPHAGE FLUMU DNA TRANSPOSITION PROTEIN B"/>
    <property type="match status" value="1"/>
</dbReference>
<accession>A0ABV7EX17</accession>
<proteinExistence type="predicted"/>
<evidence type="ECO:0000259" key="5">
    <source>
        <dbReference type="PROSITE" id="PS51042"/>
    </source>
</evidence>
<keyword evidence="7" id="KW-1185">Reference proteome</keyword>
<evidence type="ECO:0000256" key="2">
    <source>
        <dbReference type="ARBA" id="ARBA00023125"/>
    </source>
</evidence>
<gene>
    <name evidence="6" type="ORF">ACFOFO_00555</name>
</gene>
<dbReference type="SUPFAM" id="SSF52540">
    <property type="entry name" value="P-loop containing nucleoside triphosphate hydrolases"/>
    <property type="match status" value="1"/>
</dbReference>
<evidence type="ECO:0000256" key="1">
    <source>
        <dbReference type="ARBA" id="ARBA00023015"/>
    </source>
</evidence>
<dbReference type="InterPro" id="IPR008868">
    <property type="entry name" value="TniB"/>
</dbReference>
<evidence type="ECO:0000256" key="4">
    <source>
        <dbReference type="ARBA" id="ARBA00023163"/>
    </source>
</evidence>
<dbReference type="SMART" id="SM00382">
    <property type="entry name" value="AAA"/>
    <property type="match status" value="1"/>
</dbReference>
<dbReference type="InterPro" id="IPR003593">
    <property type="entry name" value="AAA+_ATPase"/>
</dbReference>
<sequence>MMGDLKHLLESMRPIAAYDAKERITHLRLDRWIDYPRAARVLHLLDEMHETPQRNRMPCLLLHGDSGMGKSMIIAKFRRAHPAVYDRKTGIEHHSVIAMEMPASPSQRRFYAQLLQAINAPYRPSDRLEALEFTTIRLLTAMQPRMLFVDEIHNLLSGTPREQRAALNLLKSLSNKLNCCIVVSGTQDALVALQSDDQMVSRFRPFELARWHENDEFRGFVQAFEKTLPLRLKSSLGEQPMVQALLAASHGVTGSIAEVLAGAARAALRIGTERITVELIRAEAGLLTAAVA</sequence>
<dbReference type="PANTHER" id="PTHR35894">
    <property type="entry name" value="GENERAL SECRETION PATHWAY PROTEIN A-RELATED"/>
    <property type="match status" value="1"/>
</dbReference>
<protein>
    <submittedName>
        <fullName evidence="6">TniB family NTP-binding protein</fullName>
    </submittedName>
</protein>
<dbReference type="PROSITE" id="PS51042">
    <property type="entry name" value="CUT"/>
    <property type="match status" value="1"/>
</dbReference>
<dbReference type="EMBL" id="JBHRTP010000002">
    <property type="protein sequence ID" value="MFC3106461.1"/>
    <property type="molecule type" value="Genomic_DNA"/>
</dbReference>
<organism evidence="6 7">
    <name type="scientific">Undibacterium arcticum</name>
    <dbReference type="NCBI Taxonomy" id="1762892"/>
    <lineage>
        <taxon>Bacteria</taxon>
        <taxon>Pseudomonadati</taxon>
        <taxon>Pseudomonadota</taxon>
        <taxon>Betaproteobacteria</taxon>
        <taxon>Burkholderiales</taxon>
        <taxon>Oxalobacteraceae</taxon>
        <taxon>Undibacterium</taxon>
    </lineage>
</organism>
<dbReference type="InterPro" id="IPR027417">
    <property type="entry name" value="P-loop_NTPase"/>
</dbReference>
<keyword evidence="1" id="KW-0805">Transcription regulation</keyword>
<dbReference type="InterPro" id="IPR003350">
    <property type="entry name" value="CUT_dom"/>
</dbReference>
<feature type="domain" description="CUT" evidence="5">
    <location>
        <begin position="1"/>
        <end position="48"/>
    </location>
</feature>
<reference evidence="7" key="1">
    <citation type="journal article" date="2019" name="Int. J. Syst. Evol. Microbiol.">
        <title>The Global Catalogue of Microorganisms (GCM) 10K type strain sequencing project: providing services to taxonomists for standard genome sequencing and annotation.</title>
        <authorList>
            <consortium name="The Broad Institute Genomics Platform"/>
            <consortium name="The Broad Institute Genome Sequencing Center for Infectious Disease"/>
            <person name="Wu L."/>
            <person name="Ma J."/>
        </authorList>
    </citation>
    <scope>NUCLEOTIDE SEQUENCE [LARGE SCALE GENOMIC DNA]</scope>
    <source>
        <strain evidence="7">KCTC 42986</strain>
    </source>
</reference>
<dbReference type="InterPro" id="IPR052026">
    <property type="entry name" value="ExeA_AAA_ATPase_DNA-bind"/>
</dbReference>
<evidence type="ECO:0000256" key="3">
    <source>
        <dbReference type="ARBA" id="ARBA00023155"/>
    </source>
</evidence>
<dbReference type="Gene3D" id="3.40.50.300">
    <property type="entry name" value="P-loop containing nucleotide triphosphate hydrolases"/>
    <property type="match status" value="1"/>
</dbReference>
<keyword evidence="4" id="KW-0804">Transcription</keyword>
<keyword evidence="2" id="KW-0238">DNA-binding</keyword>
<evidence type="ECO:0000313" key="6">
    <source>
        <dbReference type="EMBL" id="MFC3106461.1"/>
    </source>
</evidence>
<keyword evidence="3" id="KW-0371">Homeobox</keyword>
<dbReference type="Proteomes" id="UP001595530">
    <property type="component" value="Unassembled WGS sequence"/>
</dbReference>
<evidence type="ECO:0000313" key="7">
    <source>
        <dbReference type="Proteomes" id="UP001595530"/>
    </source>
</evidence>
<name>A0ABV7EX17_9BURK</name>
<dbReference type="Pfam" id="PF05621">
    <property type="entry name" value="TniB"/>
    <property type="match status" value="1"/>
</dbReference>